<evidence type="ECO:0000313" key="2">
    <source>
        <dbReference type="EMBL" id="MFC6764645.1"/>
    </source>
</evidence>
<dbReference type="RefSeq" id="WP_273737707.1">
    <property type="nucleotide sequence ID" value="NZ_JAQIVI010000095.1"/>
</dbReference>
<evidence type="ECO:0000256" key="1">
    <source>
        <dbReference type="SAM" id="MobiDB-lite"/>
    </source>
</evidence>
<protein>
    <submittedName>
        <fullName evidence="2">Uncharacterized protein</fullName>
    </submittedName>
</protein>
<dbReference type="AlphaFoldDB" id="A0ABD5SJE2"/>
<keyword evidence="3" id="KW-1185">Reference proteome</keyword>
<reference evidence="2 3" key="1">
    <citation type="journal article" date="2019" name="Int. J. Syst. Evol. Microbiol.">
        <title>The Global Catalogue of Microorganisms (GCM) 10K type strain sequencing project: providing services to taxonomists for standard genome sequencing and annotation.</title>
        <authorList>
            <consortium name="The Broad Institute Genomics Platform"/>
            <consortium name="The Broad Institute Genome Sequencing Center for Infectious Disease"/>
            <person name="Wu L."/>
            <person name="Ma J."/>
        </authorList>
    </citation>
    <scope>NUCLEOTIDE SEQUENCE [LARGE SCALE GENOMIC DNA]</scope>
    <source>
        <strain evidence="2 3">LMG 29247</strain>
    </source>
</reference>
<sequence length="282" mass="31754">MSIGLSTEEVDETTVSDEDFAAAMGIDVAESNTSNAVASESDYEQKLPSRKTMWTVIRQQAEQIDVLEERVETLEKDRENAEKKRATDRSRLSELEETTEEMQDDVDNLVELEEKNARTRVSVTRIINLVLDYESADGVDDESDNLAVEASNVGRQLFETVQRSEQNTELMNFREKRAESQQVEDKYLAVLQAGKNLAAEHETMVARMGYRKVATRYGCAYKNDGYRVMEEMAERVPGVTYKESRTLGPETMGVGGHHIEISFAHPDLAGWIRAREANTGGN</sequence>
<dbReference type="Proteomes" id="UP001596383">
    <property type="component" value="Unassembled WGS sequence"/>
</dbReference>
<name>A0ABD5SJE2_9EURY</name>
<feature type="region of interest" description="Disordered" evidence="1">
    <location>
        <begin position="76"/>
        <end position="102"/>
    </location>
</feature>
<feature type="compositionally biased region" description="Basic and acidic residues" evidence="1">
    <location>
        <begin position="76"/>
        <end position="94"/>
    </location>
</feature>
<accession>A0ABD5SJE2</accession>
<dbReference type="EMBL" id="JBHSWV010000095">
    <property type="protein sequence ID" value="MFC6764645.1"/>
    <property type="molecule type" value="Genomic_DNA"/>
</dbReference>
<evidence type="ECO:0000313" key="3">
    <source>
        <dbReference type="Proteomes" id="UP001596383"/>
    </source>
</evidence>
<gene>
    <name evidence="2" type="ORF">ACFQE6_06235</name>
</gene>
<comment type="caution">
    <text evidence="2">The sequence shown here is derived from an EMBL/GenBank/DDBJ whole genome shotgun (WGS) entry which is preliminary data.</text>
</comment>
<proteinExistence type="predicted"/>
<organism evidence="2 3">
    <name type="scientific">Natrinema soli</name>
    <dbReference type="NCBI Taxonomy" id="1930624"/>
    <lineage>
        <taxon>Archaea</taxon>
        <taxon>Methanobacteriati</taxon>
        <taxon>Methanobacteriota</taxon>
        <taxon>Stenosarchaea group</taxon>
        <taxon>Halobacteria</taxon>
        <taxon>Halobacteriales</taxon>
        <taxon>Natrialbaceae</taxon>
        <taxon>Natrinema</taxon>
    </lineage>
</organism>